<dbReference type="AlphaFoldDB" id="A0A5J4RMT9"/>
<gene>
    <name evidence="1" type="ORF">EZS27_016388</name>
</gene>
<reference evidence="1" key="1">
    <citation type="submission" date="2019-03" db="EMBL/GenBank/DDBJ databases">
        <title>Single cell metagenomics reveals metabolic interactions within the superorganism composed of flagellate Streblomastix strix and complex community of Bacteroidetes bacteria on its surface.</title>
        <authorList>
            <person name="Treitli S.C."/>
            <person name="Kolisko M."/>
            <person name="Husnik F."/>
            <person name="Keeling P."/>
            <person name="Hampl V."/>
        </authorList>
    </citation>
    <scope>NUCLEOTIDE SEQUENCE</scope>
    <source>
        <strain evidence="1">STM</strain>
    </source>
</reference>
<sequence length="69" mass="8066">MYNFEKALLWTFPKNFYVKSSLVNLRLPTADEVDTFLPQLHSRLYEQMLEGELDAHLGYEKHAFSGNNS</sequence>
<name>A0A5J4RMT9_9ZZZZ</name>
<dbReference type="EMBL" id="SNRY01000900">
    <property type="protein sequence ID" value="KAA6335366.1"/>
    <property type="molecule type" value="Genomic_DNA"/>
</dbReference>
<proteinExistence type="predicted"/>
<accession>A0A5J4RMT9</accession>
<feature type="non-terminal residue" evidence="1">
    <location>
        <position position="69"/>
    </location>
</feature>
<evidence type="ECO:0000313" key="1">
    <source>
        <dbReference type="EMBL" id="KAA6335366.1"/>
    </source>
</evidence>
<protein>
    <submittedName>
        <fullName evidence="1">Uncharacterized protein</fullName>
    </submittedName>
</protein>
<comment type="caution">
    <text evidence="1">The sequence shown here is derived from an EMBL/GenBank/DDBJ whole genome shotgun (WGS) entry which is preliminary data.</text>
</comment>
<organism evidence="1">
    <name type="scientific">termite gut metagenome</name>
    <dbReference type="NCBI Taxonomy" id="433724"/>
    <lineage>
        <taxon>unclassified sequences</taxon>
        <taxon>metagenomes</taxon>
        <taxon>organismal metagenomes</taxon>
    </lineage>
</organism>